<reference evidence="4" key="4">
    <citation type="submission" date="2016-11" db="EMBL/GenBank/DDBJ databases">
        <authorList>
            <person name="Jaros S."/>
            <person name="Januszkiewicz K."/>
            <person name="Wedrychowicz H."/>
        </authorList>
    </citation>
    <scope>NUCLEOTIDE SEQUENCE [LARGE SCALE GENOMIC DNA]</scope>
    <source>
        <strain evidence="4">DSM 1682</strain>
    </source>
</reference>
<evidence type="ECO:0000313" key="3">
    <source>
        <dbReference type="Proteomes" id="UP000068026"/>
    </source>
</evidence>
<name>A0A0X8VCR7_ANAPI</name>
<evidence type="ECO:0000313" key="2">
    <source>
        <dbReference type="EMBL" id="SHE38857.1"/>
    </source>
</evidence>
<dbReference type="OrthoDB" id="9794197at2"/>
<protein>
    <recommendedName>
        <fullName evidence="5">N-acetyltransferase domain-containing protein</fullName>
    </recommendedName>
</protein>
<organism evidence="2 4">
    <name type="scientific">Anaerotignum propionicum DSM 1682</name>
    <dbReference type="NCBI Taxonomy" id="991789"/>
    <lineage>
        <taxon>Bacteria</taxon>
        <taxon>Bacillati</taxon>
        <taxon>Bacillota</taxon>
        <taxon>Clostridia</taxon>
        <taxon>Lachnospirales</taxon>
        <taxon>Anaerotignaceae</taxon>
        <taxon>Anaerotignum</taxon>
    </lineage>
</organism>
<dbReference type="AlphaFoldDB" id="A0A0X8VCR7"/>
<proteinExistence type="predicted"/>
<gene>
    <name evidence="1" type="ORF">CPRO_09630</name>
    <name evidence="2" type="ORF">SAMN02745151_00520</name>
</gene>
<evidence type="ECO:0008006" key="5">
    <source>
        <dbReference type="Google" id="ProtNLM"/>
    </source>
</evidence>
<dbReference type="EMBL" id="FQUA01000002">
    <property type="protein sequence ID" value="SHE38857.1"/>
    <property type="molecule type" value="Genomic_DNA"/>
</dbReference>
<accession>A0A0X8VCR7</accession>
<dbReference type="Proteomes" id="UP000068026">
    <property type="component" value="Chromosome"/>
</dbReference>
<dbReference type="EMBL" id="CP014223">
    <property type="protein sequence ID" value="AMJ40561.1"/>
    <property type="molecule type" value="Genomic_DNA"/>
</dbReference>
<keyword evidence="3" id="KW-1185">Reference proteome</keyword>
<dbReference type="RefSeq" id="WP_066048437.1">
    <property type="nucleotide sequence ID" value="NZ_CP014223.1"/>
</dbReference>
<dbReference type="Proteomes" id="UP000184204">
    <property type="component" value="Unassembled WGS sequence"/>
</dbReference>
<reference evidence="1 3" key="1">
    <citation type="journal article" date="2016" name="Genome Announc.">
        <title>Complete Genome Sequence of the Amino Acid-Fermenting Clostridium propionicum X2 (DSM 1682).</title>
        <authorList>
            <person name="Poehlein A."/>
            <person name="Schlien K."/>
            <person name="Chowdhury N.P."/>
            <person name="Gottschalk G."/>
            <person name="Buckel W."/>
            <person name="Daniel R."/>
        </authorList>
    </citation>
    <scope>NUCLEOTIDE SEQUENCE [LARGE SCALE GENOMIC DNA]</scope>
    <source>
        <strain evidence="1 3">X2</strain>
    </source>
</reference>
<evidence type="ECO:0000313" key="4">
    <source>
        <dbReference type="Proteomes" id="UP000184204"/>
    </source>
</evidence>
<reference evidence="2" key="3">
    <citation type="submission" date="2016-11" db="EMBL/GenBank/DDBJ databases">
        <authorList>
            <person name="Varghese N."/>
            <person name="Submissions S."/>
        </authorList>
    </citation>
    <scope>NUCLEOTIDE SEQUENCE</scope>
    <source>
        <strain evidence="2">DSM 1682</strain>
    </source>
</reference>
<evidence type="ECO:0000313" key="1">
    <source>
        <dbReference type="EMBL" id="AMJ40561.1"/>
    </source>
</evidence>
<sequence length="68" mass="7892">MSKNYIIRPATMEDEENIFKLSRFVADNYARSYLGDQIIDWYIDSGNCDEDIRKGIKSSTLLLLLSIK</sequence>
<dbReference type="KEGG" id="cpro:CPRO_09630"/>
<reference evidence="3" key="2">
    <citation type="submission" date="2016-01" db="EMBL/GenBank/DDBJ databases">
        <authorList>
            <person name="Poehlein A."/>
            <person name="Schlien K."/>
            <person name="Gottschalk G."/>
            <person name="Buckel W."/>
            <person name="Daniel R."/>
        </authorList>
    </citation>
    <scope>NUCLEOTIDE SEQUENCE [LARGE SCALE GENOMIC DNA]</scope>
    <source>
        <strain evidence="3">X2</strain>
    </source>
</reference>